<dbReference type="Pfam" id="PF13873">
    <property type="entry name" value="Myb_DNA-bind_5"/>
    <property type="match status" value="1"/>
</dbReference>
<dbReference type="EMBL" id="OU893345">
    <property type="protein sequence ID" value="CAG9785425.1"/>
    <property type="molecule type" value="Genomic_DNA"/>
</dbReference>
<dbReference type="OrthoDB" id="7464868at2759"/>
<protein>
    <recommendedName>
        <fullName evidence="2">Regulatory protein zeste</fullName>
    </recommendedName>
</protein>
<dbReference type="Proteomes" id="UP001153714">
    <property type="component" value="Chromosome 14"/>
</dbReference>
<proteinExistence type="predicted"/>
<name>A0A9N9WA77_9NEOP</name>
<sequence>MSDRAIASRPSFEQVVAIVDFMEKHPALALGQMRGLEGRDESKRLWFQLTRIVNSINGPTRPMKSWIKYWADKKSTVRSKVLSVGDPNCLCSNIEKKIYDLFLTRASIVKQKNAAAESVKQESHFLEEPFIDENSMDQNHVEAEPVLAFEDPFANVENRQIAIMEKLVKVMTDQASALTQLAQASHANSQAMERLAEASQIQARALDRLATTFESIGAATHDARSAIIDIDTTMKRFYTNSPT</sequence>
<keyword evidence="4" id="KW-0804">Transcription</keyword>
<keyword evidence="3" id="KW-0805">Transcription regulation</keyword>
<comment type="subunit">
    <text evidence="1">Self-associates forming complexes of several hundred monomers.</text>
</comment>
<dbReference type="AlphaFoldDB" id="A0A9N9WA77"/>
<reference evidence="7" key="2">
    <citation type="submission" date="2022-10" db="EMBL/GenBank/DDBJ databases">
        <authorList>
            <consortium name="ENA_rothamsted_submissions"/>
            <consortium name="culmorum"/>
            <person name="King R."/>
        </authorList>
    </citation>
    <scope>NUCLEOTIDE SEQUENCE</scope>
</reference>
<accession>A0A9N9WA77</accession>
<evidence type="ECO:0000256" key="3">
    <source>
        <dbReference type="ARBA" id="ARBA00023015"/>
    </source>
</evidence>
<dbReference type="InterPro" id="IPR028002">
    <property type="entry name" value="Myb_DNA-bind_5"/>
</dbReference>
<keyword evidence="8" id="KW-1185">Reference proteome</keyword>
<organism evidence="7 8">
    <name type="scientific">Diatraea saccharalis</name>
    <name type="common">sugarcane borer</name>
    <dbReference type="NCBI Taxonomy" id="40085"/>
    <lineage>
        <taxon>Eukaryota</taxon>
        <taxon>Metazoa</taxon>
        <taxon>Ecdysozoa</taxon>
        <taxon>Arthropoda</taxon>
        <taxon>Hexapoda</taxon>
        <taxon>Insecta</taxon>
        <taxon>Pterygota</taxon>
        <taxon>Neoptera</taxon>
        <taxon>Endopterygota</taxon>
        <taxon>Lepidoptera</taxon>
        <taxon>Glossata</taxon>
        <taxon>Ditrysia</taxon>
        <taxon>Pyraloidea</taxon>
        <taxon>Crambidae</taxon>
        <taxon>Crambinae</taxon>
        <taxon>Diatraea</taxon>
    </lineage>
</organism>
<reference evidence="7" key="1">
    <citation type="submission" date="2021-12" db="EMBL/GenBank/DDBJ databases">
        <authorList>
            <person name="King R."/>
        </authorList>
    </citation>
    <scope>NUCLEOTIDE SEQUENCE</scope>
</reference>
<evidence type="ECO:0000256" key="5">
    <source>
        <dbReference type="ARBA" id="ARBA00025466"/>
    </source>
</evidence>
<evidence type="ECO:0000256" key="1">
    <source>
        <dbReference type="ARBA" id="ARBA00011764"/>
    </source>
</evidence>
<gene>
    <name evidence="7" type="ORF">DIATSA_LOCUS3456</name>
</gene>
<feature type="domain" description="Myb/SANT-like DNA-binding" evidence="6">
    <location>
        <begin position="11"/>
        <end position="82"/>
    </location>
</feature>
<evidence type="ECO:0000256" key="2">
    <source>
        <dbReference type="ARBA" id="ARBA00016807"/>
    </source>
</evidence>
<evidence type="ECO:0000256" key="4">
    <source>
        <dbReference type="ARBA" id="ARBA00023163"/>
    </source>
</evidence>
<evidence type="ECO:0000313" key="7">
    <source>
        <dbReference type="EMBL" id="CAG9785425.1"/>
    </source>
</evidence>
<evidence type="ECO:0000259" key="6">
    <source>
        <dbReference type="Pfam" id="PF13873"/>
    </source>
</evidence>
<evidence type="ECO:0000313" key="8">
    <source>
        <dbReference type="Proteomes" id="UP001153714"/>
    </source>
</evidence>
<comment type="function">
    <text evidence="5">Involved in transvection phenomena (= synapsis-dependent gene expression), where the synaptic pairing of chromosomes carrying genes with which zeste interacts influences the expression of these genes. Zeste binds to DNA and stimulates transcription from a nearby promoter.</text>
</comment>